<dbReference type="GO" id="GO:0008757">
    <property type="term" value="F:S-adenosylmethionine-dependent methyltransferase activity"/>
    <property type="evidence" value="ECO:0007669"/>
    <property type="project" value="TreeGrafter"/>
</dbReference>
<evidence type="ECO:0000259" key="5">
    <source>
        <dbReference type="Pfam" id="PF05175"/>
    </source>
</evidence>
<dbReference type="CDD" id="cd02440">
    <property type="entry name" value="AdoMet_MTases"/>
    <property type="match status" value="1"/>
</dbReference>
<dbReference type="Proteomes" id="UP000278886">
    <property type="component" value="Chromosome"/>
</dbReference>
<keyword evidence="4" id="KW-0949">S-adenosyl-L-methionine</keyword>
<dbReference type="OrthoDB" id="129465at2"/>
<gene>
    <name evidence="8" type="ORF">D7I47_10620</name>
</gene>
<organism evidence="8 9">
    <name type="scientific">Protaetiibacter intestinalis</name>
    <dbReference type="NCBI Taxonomy" id="2419774"/>
    <lineage>
        <taxon>Bacteria</taxon>
        <taxon>Bacillati</taxon>
        <taxon>Actinomycetota</taxon>
        <taxon>Actinomycetes</taxon>
        <taxon>Micrococcales</taxon>
        <taxon>Microbacteriaceae</taxon>
        <taxon>Protaetiibacter</taxon>
    </lineage>
</organism>
<dbReference type="Gene3D" id="3.40.50.150">
    <property type="entry name" value="Vaccinia Virus protein VP39"/>
    <property type="match status" value="1"/>
</dbReference>
<dbReference type="GO" id="GO:0035657">
    <property type="term" value="C:eRF1 methyltransferase complex"/>
    <property type="evidence" value="ECO:0007669"/>
    <property type="project" value="TreeGrafter"/>
</dbReference>
<keyword evidence="2 8" id="KW-0489">Methyltransferase</keyword>
<evidence type="ECO:0000256" key="4">
    <source>
        <dbReference type="ARBA" id="ARBA00022691"/>
    </source>
</evidence>
<sequence length="499" mass="52556">MTLVDALRSDLEAARYRVDRLDGLWGAEAEAALRRGNRVPAARALAASAEPVAVLARLFVLGETVAADAVAAALPALGLGGAAELGLLEADAGLARPLVDLRPYAFVDLHGAGEWWIASDLGELATGGTLRVDHVLGVGGASTTLAGLQFSTPVATALDLGTGCGIQALHARRFADRVVATDISERALRYARLNAELNRVEGIEFRLGDLYAPLAGERVDRIVSNPPFVITPRSPEVPAYEYRDGGLEGDALVAAVIAGAAAHLAPGGTAQLLGNWEYRAGVDGLERAADWATDAGLDCWIVEREQLDPARYAETWIRDGGTRPGTPEFERLCAAWLDDFARRGVTGVGFGYLVLRLADGTPPFRRAERVSAPLDEVAGIGAHLAECLAARDLVAALDDETLLGLRLRVAPDVTEERSHWPGEADPSVILLRQGGGLRRELRVDPALAAVVGACDGELPLGVIVDAVAALLETDAAPLRLGIVAEVRELVADGVLRPLV</sequence>
<dbReference type="GO" id="GO:0008276">
    <property type="term" value="F:protein methyltransferase activity"/>
    <property type="evidence" value="ECO:0007669"/>
    <property type="project" value="TreeGrafter"/>
</dbReference>
<keyword evidence="9" id="KW-1185">Reference proteome</keyword>
<dbReference type="Pfam" id="PF05175">
    <property type="entry name" value="MTS"/>
    <property type="match status" value="1"/>
</dbReference>
<dbReference type="SUPFAM" id="SSF53335">
    <property type="entry name" value="S-adenosyl-L-methionine-dependent methyltransferases"/>
    <property type="match status" value="1"/>
</dbReference>
<evidence type="ECO:0000256" key="2">
    <source>
        <dbReference type="ARBA" id="ARBA00022603"/>
    </source>
</evidence>
<evidence type="ECO:0000256" key="1">
    <source>
        <dbReference type="ARBA" id="ARBA00006149"/>
    </source>
</evidence>
<dbReference type="AlphaFoldDB" id="A0A387BBY7"/>
<dbReference type="GO" id="GO:0003676">
    <property type="term" value="F:nucleic acid binding"/>
    <property type="evidence" value="ECO:0007669"/>
    <property type="project" value="InterPro"/>
</dbReference>
<dbReference type="RefSeq" id="WP_120763013.1">
    <property type="nucleotide sequence ID" value="NZ_CP032630.1"/>
</dbReference>
<dbReference type="InterPro" id="IPR007848">
    <property type="entry name" value="Small_mtfrase_dom"/>
</dbReference>
<dbReference type="InterPro" id="IPR052190">
    <property type="entry name" value="Euk-Arch_PrmC-MTase"/>
</dbReference>
<proteinExistence type="inferred from homology"/>
<dbReference type="InterPro" id="IPR056684">
    <property type="entry name" value="DUF7782"/>
</dbReference>
<feature type="domain" description="Methyltransferase small" evidence="5">
    <location>
        <begin position="155"/>
        <end position="272"/>
    </location>
</feature>
<dbReference type="PANTHER" id="PTHR45875">
    <property type="entry name" value="METHYLTRANSFERASE N6AMT1"/>
    <property type="match status" value="1"/>
</dbReference>
<evidence type="ECO:0000259" key="7">
    <source>
        <dbReference type="Pfam" id="PF25004"/>
    </source>
</evidence>
<keyword evidence="3 8" id="KW-0808">Transferase</keyword>
<evidence type="ECO:0000256" key="3">
    <source>
        <dbReference type="ARBA" id="ARBA00022679"/>
    </source>
</evidence>
<dbReference type="InterPro" id="IPR029063">
    <property type="entry name" value="SAM-dependent_MTases_sf"/>
</dbReference>
<dbReference type="GO" id="GO:0032259">
    <property type="term" value="P:methylation"/>
    <property type="evidence" value="ECO:0007669"/>
    <property type="project" value="UniProtKB-KW"/>
</dbReference>
<dbReference type="KEGG" id="lyd:D7I47_10620"/>
<name>A0A387BBY7_9MICO</name>
<feature type="domain" description="DUF7782" evidence="7">
    <location>
        <begin position="398"/>
        <end position="497"/>
    </location>
</feature>
<dbReference type="InterPro" id="IPR055487">
    <property type="entry name" value="DUF7059"/>
</dbReference>
<dbReference type="GO" id="GO:0008170">
    <property type="term" value="F:N-methyltransferase activity"/>
    <property type="evidence" value="ECO:0007669"/>
    <property type="project" value="UniProtKB-ARBA"/>
</dbReference>
<dbReference type="InterPro" id="IPR002052">
    <property type="entry name" value="DNA_methylase_N6_adenine_CS"/>
</dbReference>
<evidence type="ECO:0000313" key="9">
    <source>
        <dbReference type="Proteomes" id="UP000278886"/>
    </source>
</evidence>
<reference evidence="9" key="1">
    <citation type="submission" date="2018-09" db="EMBL/GenBank/DDBJ databases">
        <title>Genome sequencing of strain 2DFWR-13.</title>
        <authorList>
            <person name="Heo J."/>
            <person name="Kim S.-J."/>
            <person name="Kwon S.-W."/>
        </authorList>
    </citation>
    <scope>NUCLEOTIDE SEQUENCE [LARGE SCALE GENOMIC DNA]</scope>
    <source>
        <strain evidence="9">2DFWR-13</strain>
    </source>
</reference>
<dbReference type="PROSITE" id="PS00092">
    <property type="entry name" value="N6_MTASE"/>
    <property type="match status" value="1"/>
</dbReference>
<feature type="domain" description="DUF7059" evidence="6">
    <location>
        <begin position="13"/>
        <end position="96"/>
    </location>
</feature>
<evidence type="ECO:0000259" key="6">
    <source>
        <dbReference type="Pfam" id="PF23186"/>
    </source>
</evidence>
<dbReference type="Pfam" id="PF23186">
    <property type="entry name" value="DUF7059"/>
    <property type="match status" value="1"/>
</dbReference>
<comment type="similarity">
    <text evidence="1">Belongs to the eukaryotic/archaeal PrmC-related family.</text>
</comment>
<evidence type="ECO:0000313" key="8">
    <source>
        <dbReference type="EMBL" id="AYF98666.1"/>
    </source>
</evidence>
<accession>A0A387BBY7</accession>
<dbReference type="Pfam" id="PF25004">
    <property type="entry name" value="DUF7782"/>
    <property type="match status" value="1"/>
</dbReference>
<dbReference type="EMBL" id="CP032630">
    <property type="protein sequence ID" value="AYF98666.1"/>
    <property type="molecule type" value="Genomic_DNA"/>
</dbReference>
<protein>
    <submittedName>
        <fullName evidence="8">Methyltransferase domain-containing protein</fullName>
    </submittedName>
</protein>
<dbReference type="PANTHER" id="PTHR45875:SF1">
    <property type="entry name" value="METHYLTRANSFERASE N6AMT1"/>
    <property type="match status" value="1"/>
</dbReference>